<dbReference type="SUPFAM" id="SSF53474">
    <property type="entry name" value="alpha/beta-Hydrolases"/>
    <property type="match status" value="1"/>
</dbReference>
<dbReference type="InterPro" id="IPR029058">
    <property type="entry name" value="AB_hydrolase_fold"/>
</dbReference>
<dbReference type="GO" id="GO:0006629">
    <property type="term" value="P:lipid metabolic process"/>
    <property type="evidence" value="ECO:0007669"/>
    <property type="project" value="InterPro"/>
</dbReference>
<evidence type="ECO:0000313" key="3">
    <source>
        <dbReference type="Proteomes" id="UP000492821"/>
    </source>
</evidence>
<evidence type="ECO:0000259" key="2">
    <source>
        <dbReference type="Pfam" id="PF01764"/>
    </source>
</evidence>
<dbReference type="Gene3D" id="3.40.50.1820">
    <property type="entry name" value="alpha/beta hydrolase"/>
    <property type="match status" value="1"/>
</dbReference>
<dbReference type="Pfam" id="PF01764">
    <property type="entry name" value="Lipase_3"/>
    <property type="match status" value="1"/>
</dbReference>
<keyword evidence="1" id="KW-0732">Signal</keyword>
<reference evidence="3" key="1">
    <citation type="journal article" date="2013" name="Genetics">
        <title>The draft genome and transcriptome of Panagrellus redivivus are shaped by the harsh demands of a free-living lifestyle.</title>
        <authorList>
            <person name="Srinivasan J."/>
            <person name="Dillman A.R."/>
            <person name="Macchietto M.G."/>
            <person name="Heikkinen L."/>
            <person name="Lakso M."/>
            <person name="Fracchia K.M."/>
            <person name="Antoshechkin I."/>
            <person name="Mortazavi A."/>
            <person name="Wong G."/>
            <person name="Sternberg P.W."/>
        </authorList>
    </citation>
    <scope>NUCLEOTIDE SEQUENCE [LARGE SCALE GENOMIC DNA]</scope>
    <source>
        <strain evidence="3">MT8872</strain>
    </source>
</reference>
<dbReference type="InterPro" id="IPR002921">
    <property type="entry name" value="Fungal_lipase-type"/>
</dbReference>
<dbReference type="CDD" id="cd00519">
    <property type="entry name" value="Lipase_3"/>
    <property type="match status" value="1"/>
</dbReference>
<evidence type="ECO:0000256" key="1">
    <source>
        <dbReference type="SAM" id="SignalP"/>
    </source>
</evidence>
<name>A0A7E4VF72_PANRE</name>
<protein>
    <submittedName>
        <fullName evidence="4">Lipase_3 domain-containing protein</fullName>
    </submittedName>
</protein>
<dbReference type="AlphaFoldDB" id="A0A7E4VF72"/>
<reference evidence="4" key="2">
    <citation type="submission" date="2020-10" db="UniProtKB">
        <authorList>
            <consortium name="WormBaseParasite"/>
        </authorList>
    </citation>
    <scope>IDENTIFICATION</scope>
</reference>
<dbReference type="Proteomes" id="UP000492821">
    <property type="component" value="Unassembled WGS sequence"/>
</dbReference>
<evidence type="ECO:0000313" key="4">
    <source>
        <dbReference type="WBParaSite" id="Pan_g20134.t1"/>
    </source>
</evidence>
<keyword evidence="3" id="KW-1185">Reference proteome</keyword>
<organism evidence="3 4">
    <name type="scientific">Panagrellus redivivus</name>
    <name type="common">Microworm</name>
    <dbReference type="NCBI Taxonomy" id="6233"/>
    <lineage>
        <taxon>Eukaryota</taxon>
        <taxon>Metazoa</taxon>
        <taxon>Ecdysozoa</taxon>
        <taxon>Nematoda</taxon>
        <taxon>Chromadorea</taxon>
        <taxon>Rhabditida</taxon>
        <taxon>Tylenchina</taxon>
        <taxon>Panagrolaimomorpha</taxon>
        <taxon>Panagrolaimoidea</taxon>
        <taxon>Panagrolaimidae</taxon>
        <taxon>Panagrellus</taxon>
    </lineage>
</organism>
<accession>A0A7E4VF72</accession>
<feature type="signal peptide" evidence="1">
    <location>
        <begin position="1"/>
        <end position="16"/>
    </location>
</feature>
<proteinExistence type="predicted"/>
<dbReference type="WBParaSite" id="Pan_g20134.t1">
    <property type="protein sequence ID" value="Pan_g20134.t1"/>
    <property type="gene ID" value="Pan_g20134"/>
</dbReference>
<sequence>MLSLAVFCVLIAVSAGSYDESLARNKLAPLAGAAYTTIPGKCLSNAFTRAELIKQVIVPCENDNTDTCSGFVAVSHGDKAVIVSFRGTMNIVQLLIEGANTVFSPKVPFPAGGKVGKYFFNGYTSTWQGGLKDSFLNATKNYPDYSIWLTGHSLGGALATLAATEIVSNGYVPANKVKLYTFGQPRVGDSAFAMAHDKLGFESYRIIHAGDLVPHIPFGLFDDYTQHKSEIWYNNRMGVNSNYDVCEGQKRSSCSDNISFFRYRVSDHLNYFDRSVSGFGEDSCIAGLHKNGMQQRSGDLDLDEALDAQVNAIWKQKYDEMQKAAAAKNITFAR</sequence>
<dbReference type="PANTHER" id="PTHR45908">
    <property type="entry name" value="PROTEIN CBG11750-RELATED"/>
    <property type="match status" value="1"/>
</dbReference>
<feature type="chain" id="PRO_5028881064" evidence="1">
    <location>
        <begin position="17"/>
        <end position="334"/>
    </location>
</feature>
<feature type="domain" description="Fungal lipase-type" evidence="2">
    <location>
        <begin position="82"/>
        <end position="218"/>
    </location>
</feature>